<dbReference type="Proteomes" id="UP000814176">
    <property type="component" value="Unassembled WGS sequence"/>
</dbReference>
<evidence type="ECO:0000313" key="3">
    <source>
        <dbReference type="Proteomes" id="UP000814176"/>
    </source>
</evidence>
<protein>
    <submittedName>
        <fullName evidence="2">Uncharacterized protein</fullName>
    </submittedName>
</protein>
<name>A0ABQ8KCV4_9APHY</name>
<organism evidence="2 3">
    <name type="scientific">Rhodofomes roseus</name>
    <dbReference type="NCBI Taxonomy" id="34475"/>
    <lineage>
        <taxon>Eukaryota</taxon>
        <taxon>Fungi</taxon>
        <taxon>Dikarya</taxon>
        <taxon>Basidiomycota</taxon>
        <taxon>Agaricomycotina</taxon>
        <taxon>Agaricomycetes</taxon>
        <taxon>Polyporales</taxon>
        <taxon>Rhodofomes</taxon>
    </lineage>
</organism>
<dbReference type="GeneID" id="72008312"/>
<proteinExistence type="predicted"/>
<keyword evidence="3" id="KW-1185">Reference proteome</keyword>
<dbReference type="RefSeq" id="XP_047777795.1">
    <property type="nucleotide sequence ID" value="XM_047927580.1"/>
</dbReference>
<reference evidence="2 3" key="1">
    <citation type="journal article" date="2021" name="Environ. Microbiol.">
        <title>Gene family expansions and transcriptome signatures uncover fungal adaptations to wood decay.</title>
        <authorList>
            <person name="Hage H."/>
            <person name="Miyauchi S."/>
            <person name="Viragh M."/>
            <person name="Drula E."/>
            <person name="Min B."/>
            <person name="Chaduli D."/>
            <person name="Navarro D."/>
            <person name="Favel A."/>
            <person name="Norest M."/>
            <person name="Lesage-Meessen L."/>
            <person name="Balint B."/>
            <person name="Merenyi Z."/>
            <person name="de Eugenio L."/>
            <person name="Morin E."/>
            <person name="Martinez A.T."/>
            <person name="Baldrian P."/>
            <person name="Stursova M."/>
            <person name="Martinez M.J."/>
            <person name="Novotny C."/>
            <person name="Magnuson J.K."/>
            <person name="Spatafora J.W."/>
            <person name="Maurice S."/>
            <person name="Pangilinan J."/>
            <person name="Andreopoulos W."/>
            <person name="LaButti K."/>
            <person name="Hundley H."/>
            <person name="Na H."/>
            <person name="Kuo A."/>
            <person name="Barry K."/>
            <person name="Lipzen A."/>
            <person name="Henrissat B."/>
            <person name="Riley R."/>
            <person name="Ahrendt S."/>
            <person name="Nagy L.G."/>
            <person name="Grigoriev I.V."/>
            <person name="Martin F."/>
            <person name="Rosso M.N."/>
        </authorList>
    </citation>
    <scope>NUCLEOTIDE SEQUENCE [LARGE SCALE GENOMIC DNA]</scope>
    <source>
        <strain evidence="2 3">CIRM-BRFM 1785</strain>
    </source>
</reference>
<feature type="signal peptide" evidence="1">
    <location>
        <begin position="1"/>
        <end position="20"/>
    </location>
</feature>
<gene>
    <name evidence="2" type="ORF">C8Q71DRAFT_858998</name>
</gene>
<comment type="caution">
    <text evidence="2">The sequence shown here is derived from an EMBL/GenBank/DDBJ whole genome shotgun (WGS) entry which is preliminary data.</text>
</comment>
<sequence>MKLSTALVFLACALFEVATAGPALLGGALYGGPNEVLDDRGFHSWSETAPHVGEVDAEKDVETREHHVDGLYALEEDVECMKCSDL</sequence>
<evidence type="ECO:0000313" key="2">
    <source>
        <dbReference type="EMBL" id="KAH9835362.1"/>
    </source>
</evidence>
<evidence type="ECO:0000256" key="1">
    <source>
        <dbReference type="SAM" id="SignalP"/>
    </source>
</evidence>
<keyword evidence="1" id="KW-0732">Signal</keyword>
<accession>A0ABQ8KCV4</accession>
<dbReference type="EMBL" id="JADCUA010000013">
    <property type="protein sequence ID" value="KAH9835362.1"/>
    <property type="molecule type" value="Genomic_DNA"/>
</dbReference>
<feature type="chain" id="PRO_5046496877" evidence="1">
    <location>
        <begin position="21"/>
        <end position="86"/>
    </location>
</feature>